<dbReference type="InterPro" id="IPR027417">
    <property type="entry name" value="P-loop_NTPase"/>
</dbReference>
<feature type="domain" description="Helicase ATP-binding" evidence="13">
    <location>
        <begin position="33"/>
        <end position="208"/>
    </location>
</feature>
<dbReference type="FunFam" id="3.40.50.300:FF:000108">
    <property type="entry name" value="ATP-dependent RNA helicase RhlE"/>
    <property type="match status" value="1"/>
</dbReference>
<dbReference type="PROSITE" id="PS51192">
    <property type="entry name" value="HELICASE_ATP_BIND_1"/>
    <property type="match status" value="1"/>
</dbReference>
<dbReference type="GO" id="GO:0009266">
    <property type="term" value="P:response to temperature stimulus"/>
    <property type="evidence" value="ECO:0007669"/>
    <property type="project" value="UniProtKB-ARBA"/>
</dbReference>
<evidence type="ECO:0000256" key="5">
    <source>
        <dbReference type="ARBA" id="ARBA00022806"/>
    </source>
</evidence>
<evidence type="ECO:0000256" key="6">
    <source>
        <dbReference type="ARBA" id="ARBA00022840"/>
    </source>
</evidence>
<dbReference type="GO" id="GO:0005524">
    <property type="term" value="F:ATP binding"/>
    <property type="evidence" value="ECO:0007669"/>
    <property type="project" value="UniProtKB-KW"/>
</dbReference>
<dbReference type="GO" id="GO:0003676">
    <property type="term" value="F:nucleic acid binding"/>
    <property type="evidence" value="ECO:0007669"/>
    <property type="project" value="InterPro"/>
</dbReference>
<dbReference type="Gene3D" id="3.40.50.300">
    <property type="entry name" value="P-loop containing nucleotide triphosphate hydrolases"/>
    <property type="match status" value="2"/>
</dbReference>
<feature type="domain" description="Helicase C-terminal" evidence="14">
    <location>
        <begin position="219"/>
        <end position="382"/>
    </location>
</feature>
<evidence type="ECO:0000259" key="15">
    <source>
        <dbReference type="PROSITE" id="PS51195"/>
    </source>
</evidence>
<dbReference type="EC" id="3.6.4.13" evidence="1"/>
<dbReference type="SMART" id="SM00490">
    <property type="entry name" value="HELICc"/>
    <property type="match status" value="1"/>
</dbReference>
<dbReference type="PANTHER" id="PTHR47959">
    <property type="entry name" value="ATP-DEPENDENT RNA HELICASE RHLE-RELATED"/>
    <property type="match status" value="1"/>
</dbReference>
<dbReference type="GO" id="GO:0016887">
    <property type="term" value="F:ATP hydrolysis activity"/>
    <property type="evidence" value="ECO:0007669"/>
    <property type="project" value="RHEA"/>
</dbReference>
<feature type="region of interest" description="Disordered" evidence="12">
    <location>
        <begin position="371"/>
        <end position="492"/>
    </location>
</feature>
<evidence type="ECO:0000256" key="2">
    <source>
        <dbReference type="ARBA" id="ARBA00022490"/>
    </source>
</evidence>
<keyword evidence="3 11" id="KW-0547">Nucleotide-binding</keyword>
<evidence type="ECO:0000313" key="16">
    <source>
        <dbReference type="EMBL" id="QDV22756.1"/>
    </source>
</evidence>
<dbReference type="GO" id="GO:0042255">
    <property type="term" value="P:ribosome assembly"/>
    <property type="evidence" value="ECO:0007669"/>
    <property type="project" value="UniProtKB-ARBA"/>
</dbReference>
<dbReference type="RefSeq" id="WP_145074794.1">
    <property type="nucleotide sequence ID" value="NZ_CP036298.1"/>
</dbReference>
<dbReference type="InterPro" id="IPR001650">
    <property type="entry name" value="Helicase_C-like"/>
</dbReference>
<keyword evidence="4 11" id="KW-0378">Hydrolase</keyword>
<feature type="compositionally biased region" description="Basic residues" evidence="12">
    <location>
        <begin position="473"/>
        <end position="492"/>
    </location>
</feature>
<dbReference type="PROSITE" id="PS00039">
    <property type="entry name" value="DEAD_ATP_HELICASE"/>
    <property type="match status" value="1"/>
</dbReference>
<dbReference type="PROSITE" id="PS51195">
    <property type="entry name" value="Q_MOTIF"/>
    <property type="match status" value="1"/>
</dbReference>
<comment type="similarity">
    <text evidence="7 11">Belongs to the DEAD box helicase family.</text>
</comment>
<dbReference type="EMBL" id="CP036298">
    <property type="protein sequence ID" value="QDV22756.1"/>
    <property type="molecule type" value="Genomic_DNA"/>
</dbReference>
<dbReference type="InterPro" id="IPR050079">
    <property type="entry name" value="DEAD_box_RNA_helicase"/>
</dbReference>
<evidence type="ECO:0000256" key="7">
    <source>
        <dbReference type="ARBA" id="ARBA00038437"/>
    </source>
</evidence>
<dbReference type="Pfam" id="PF00271">
    <property type="entry name" value="Helicase_C"/>
    <property type="match status" value="1"/>
</dbReference>
<dbReference type="CDD" id="cd18787">
    <property type="entry name" value="SF2_C_DEAD"/>
    <property type="match status" value="1"/>
</dbReference>
<dbReference type="SUPFAM" id="SSF52540">
    <property type="entry name" value="P-loop containing nucleoside triphosphate hydrolases"/>
    <property type="match status" value="1"/>
</dbReference>
<proteinExistence type="inferred from homology"/>
<dbReference type="GO" id="GO:0003724">
    <property type="term" value="F:RNA helicase activity"/>
    <property type="evidence" value="ECO:0007669"/>
    <property type="project" value="UniProtKB-EC"/>
</dbReference>
<evidence type="ECO:0000256" key="1">
    <source>
        <dbReference type="ARBA" id="ARBA00012552"/>
    </source>
</evidence>
<keyword evidence="5 11" id="KW-0347">Helicase</keyword>
<keyword evidence="6 11" id="KW-0067">ATP-binding</keyword>
<sequence length="492" mass="53775">MKTFEELDLIAPLQRALAEEKYTTPTPIQAQTIPPAVEGRDVLGCAQTGTGKTAAFALPILNQLGERHRKARPNCPIVLVLAPTRELAIQIGESFETYGRHLRLRHVLVYGGVSQGNQVRSLNRGAHVLVATPGRLVDLMSQGHIELSQLEVFVLDEADRMLDMGFLPDLKRIINKLPDERQSLFFSATLPPKIRELSQSLLSNPVTVNVTPKSTSVERIEQRVFFVERNGKLPLLRETLQGPDVDRAIVFTRTKRGANMLSEKLCRSGIRAVAIHGNKSQSARTRALDGFRRKDVSVLVATDVAARGIDIDGVSHVVNYDMPVEPESYVHRIGRTGRAGADGIALSFCSSSEREELRAIEQLIGKRVPLAANQPERTEEPVESRADSRGGGGARRSSRGASRNGERASSGHAPAANSARRSRSGRRPASDSRPPQRESSAQPRSRDASRVVAPAVAVVSQGESGQGSSEARPRRKGLQRKVVRRARALRTS</sequence>
<dbReference type="KEGG" id="ahel:Q31a_10420"/>
<evidence type="ECO:0000259" key="14">
    <source>
        <dbReference type="PROSITE" id="PS51194"/>
    </source>
</evidence>
<evidence type="ECO:0000256" key="4">
    <source>
        <dbReference type="ARBA" id="ARBA00022801"/>
    </source>
</evidence>
<dbReference type="InterPro" id="IPR014014">
    <property type="entry name" value="RNA_helicase_DEAD_Q_motif"/>
</dbReference>
<accession>A0A518G2B9</accession>
<evidence type="ECO:0000256" key="10">
    <source>
        <dbReference type="PROSITE-ProRule" id="PRU00552"/>
    </source>
</evidence>
<evidence type="ECO:0000313" key="17">
    <source>
        <dbReference type="Proteomes" id="UP000318017"/>
    </source>
</evidence>
<dbReference type="OrthoDB" id="9805696at2"/>
<comment type="catalytic activity">
    <reaction evidence="8">
        <text>ATP + H2O = ADP + phosphate + H(+)</text>
        <dbReference type="Rhea" id="RHEA:13065"/>
        <dbReference type="ChEBI" id="CHEBI:15377"/>
        <dbReference type="ChEBI" id="CHEBI:15378"/>
        <dbReference type="ChEBI" id="CHEBI:30616"/>
        <dbReference type="ChEBI" id="CHEBI:43474"/>
        <dbReference type="ChEBI" id="CHEBI:456216"/>
        <dbReference type="EC" id="3.6.4.13"/>
    </reaction>
</comment>
<evidence type="ECO:0000256" key="3">
    <source>
        <dbReference type="ARBA" id="ARBA00022741"/>
    </source>
</evidence>
<evidence type="ECO:0000256" key="8">
    <source>
        <dbReference type="ARBA" id="ARBA00047984"/>
    </source>
</evidence>
<feature type="compositionally biased region" description="Low complexity" evidence="12">
    <location>
        <begin position="399"/>
        <end position="419"/>
    </location>
</feature>
<evidence type="ECO:0000259" key="13">
    <source>
        <dbReference type="PROSITE" id="PS51192"/>
    </source>
</evidence>
<organism evidence="16 17">
    <name type="scientific">Aureliella helgolandensis</name>
    <dbReference type="NCBI Taxonomy" id="2527968"/>
    <lineage>
        <taxon>Bacteria</taxon>
        <taxon>Pseudomonadati</taxon>
        <taxon>Planctomycetota</taxon>
        <taxon>Planctomycetia</taxon>
        <taxon>Pirellulales</taxon>
        <taxon>Pirellulaceae</taxon>
        <taxon>Aureliella</taxon>
    </lineage>
</organism>
<evidence type="ECO:0000256" key="11">
    <source>
        <dbReference type="RuleBase" id="RU000492"/>
    </source>
</evidence>
<dbReference type="Pfam" id="PF00270">
    <property type="entry name" value="DEAD"/>
    <property type="match status" value="1"/>
</dbReference>
<evidence type="ECO:0000256" key="12">
    <source>
        <dbReference type="SAM" id="MobiDB-lite"/>
    </source>
</evidence>
<dbReference type="InterPro" id="IPR044742">
    <property type="entry name" value="DEAD/DEAH_RhlB"/>
</dbReference>
<dbReference type="AlphaFoldDB" id="A0A518G2B9"/>
<dbReference type="InterPro" id="IPR014001">
    <property type="entry name" value="Helicase_ATP-bd"/>
</dbReference>
<dbReference type="InterPro" id="IPR000629">
    <property type="entry name" value="RNA-helicase_DEAD-box_CS"/>
</dbReference>
<reference evidence="16 17" key="1">
    <citation type="submission" date="2019-02" db="EMBL/GenBank/DDBJ databases">
        <title>Deep-cultivation of Planctomycetes and their phenomic and genomic characterization uncovers novel biology.</title>
        <authorList>
            <person name="Wiegand S."/>
            <person name="Jogler M."/>
            <person name="Boedeker C."/>
            <person name="Pinto D."/>
            <person name="Vollmers J."/>
            <person name="Rivas-Marin E."/>
            <person name="Kohn T."/>
            <person name="Peeters S.H."/>
            <person name="Heuer A."/>
            <person name="Rast P."/>
            <person name="Oberbeckmann S."/>
            <person name="Bunk B."/>
            <person name="Jeske O."/>
            <person name="Meyerdierks A."/>
            <person name="Storesund J.E."/>
            <person name="Kallscheuer N."/>
            <person name="Luecker S."/>
            <person name="Lage O.M."/>
            <person name="Pohl T."/>
            <person name="Merkel B.J."/>
            <person name="Hornburger P."/>
            <person name="Mueller R.-W."/>
            <person name="Bruemmer F."/>
            <person name="Labrenz M."/>
            <person name="Spormann A.M."/>
            <person name="Op den Camp H."/>
            <person name="Overmann J."/>
            <person name="Amann R."/>
            <person name="Jetten M.S.M."/>
            <person name="Mascher T."/>
            <person name="Medema M.H."/>
            <person name="Devos D.P."/>
            <person name="Kaster A.-K."/>
            <person name="Ovreas L."/>
            <person name="Rohde M."/>
            <person name="Galperin M.Y."/>
            <person name="Jogler C."/>
        </authorList>
    </citation>
    <scope>NUCLEOTIDE SEQUENCE [LARGE SCALE GENOMIC DNA]</scope>
    <source>
        <strain evidence="16 17">Q31a</strain>
    </source>
</reference>
<gene>
    <name evidence="16" type="primary">rhlE</name>
    <name evidence="16" type="ORF">Q31a_10420</name>
</gene>
<dbReference type="CDD" id="cd00268">
    <property type="entry name" value="DEADc"/>
    <property type="match status" value="1"/>
</dbReference>
<evidence type="ECO:0000256" key="9">
    <source>
        <dbReference type="ARBA" id="ARBA00074363"/>
    </source>
</evidence>
<feature type="short sequence motif" description="Q motif" evidence="10">
    <location>
        <begin position="2"/>
        <end position="30"/>
    </location>
</feature>
<feature type="domain" description="DEAD-box RNA helicase Q" evidence="15">
    <location>
        <begin position="2"/>
        <end position="30"/>
    </location>
</feature>
<dbReference type="PANTHER" id="PTHR47959:SF13">
    <property type="entry name" value="ATP-DEPENDENT RNA HELICASE RHLE"/>
    <property type="match status" value="1"/>
</dbReference>
<dbReference type="SMART" id="SM00487">
    <property type="entry name" value="DEXDc"/>
    <property type="match status" value="1"/>
</dbReference>
<name>A0A518G2B9_9BACT</name>
<dbReference type="Proteomes" id="UP000318017">
    <property type="component" value="Chromosome"/>
</dbReference>
<dbReference type="PROSITE" id="PS51194">
    <property type="entry name" value="HELICASE_CTER"/>
    <property type="match status" value="1"/>
</dbReference>
<dbReference type="GO" id="GO:0005829">
    <property type="term" value="C:cytosol"/>
    <property type="evidence" value="ECO:0007669"/>
    <property type="project" value="TreeGrafter"/>
</dbReference>
<protein>
    <recommendedName>
        <fullName evidence="9">DEAD-box ATP-dependent RNA helicase RhpA</fullName>
        <ecNumber evidence="1">3.6.4.13</ecNumber>
    </recommendedName>
</protein>
<keyword evidence="17" id="KW-1185">Reference proteome</keyword>
<feature type="compositionally biased region" description="Low complexity" evidence="12">
    <location>
        <begin position="450"/>
        <end position="470"/>
    </location>
</feature>
<dbReference type="InterPro" id="IPR011545">
    <property type="entry name" value="DEAD/DEAH_box_helicase_dom"/>
</dbReference>
<feature type="compositionally biased region" description="Basic and acidic residues" evidence="12">
    <location>
        <begin position="376"/>
        <end position="388"/>
    </location>
</feature>
<keyword evidence="2" id="KW-0963">Cytoplasm</keyword>